<dbReference type="Pfam" id="PF04419">
    <property type="entry name" value="SERF-like_N"/>
    <property type="match status" value="1"/>
</dbReference>
<dbReference type="SUPFAM" id="SSF118359">
    <property type="entry name" value="Expressed protein At2g23090/F21P24.15"/>
    <property type="match status" value="1"/>
</dbReference>
<organism evidence="7 8">
    <name type="scientific">Trichuris trichiura</name>
    <name type="common">Whipworm</name>
    <name type="synonym">Trichocephalus trichiurus</name>
    <dbReference type="NCBI Taxonomy" id="36087"/>
    <lineage>
        <taxon>Eukaryota</taxon>
        <taxon>Metazoa</taxon>
        <taxon>Ecdysozoa</taxon>
        <taxon>Nematoda</taxon>
        <taxon>Enoplea</taxon>
        <taxon>Dorylaimia</taxon>
        <taxon>Trichinellida</taxon>
        <taxon>Trichuridae</taxon>
        <taxon>Trichuris</taxon>
    </lineage>
</organism>
<evidence type="ECO:0000256" key="2">
    <source>
        <dbReference type="ARBA" id="ARBA00004496"/>
    </source>
</evidence>
<gene>
    <name evidence="7" type="ORF">TTRE_0000244901</name>
</gene>
<keyword evidence="8" id="KW-1185">Reference proteome</keyword>
<name>A0A077Z2X1_TRITR</name>
<feature type="region of interest" description="Disordered" evidence="5">
    <location>
        <begin position="56"/>
        <end position="77"/>
    </location>
</feature>
<dbReference type="EMBL" id="HG805883">
    <property type="protein sequence ID" value="CDW54179.1"/>
    <property type="molecule type" value="Genomic_DNA"/>
</dbReference>
<evidence type="ECO:0000259" key="6">
    <source>
        <dbReference type="Pfam" id="PF04419"/>
    </source>
</evidence>
<dbReference type="GO" id="GO:0005634">
    <property type="term" value="C:nucleus"/>
    <property type="evidence" value="ECO:0007669"/>
    <property type="project" value="UniProtKB-SubCell"/>
</dbReference>
<dbReference type="GO" id="GO:0005737">
    <property type="term" value="C:cytoplasm"/>
    <property type="evidence" value="ECO:0007669"/>
    <property type="project" value="UniProtKB-SubCell"/>
</dbReference>
<dbReference type="InterPro" id="IPR045230">
    <property type="entry name" value="MBS1/2-like"/>
</dbReference>
<dbReference type="InterPro" id="IPR026939">
    <property type="entry name" value="ZNF706/At2g23090_sf"/>
</dbReference>
<dbReference type="PANTHER" id="PTHR21213:SF0">
    <property type="entry name" value="ZINC FINGER PROTEIN 706"/>
    <property type="match status" value="1"/>
</dbReference>
<dbReference type="PANTHER" id="PTHR21213">
    <property type="entry name" value="GEO09665P1-RELATED"/>
    <property type="match status" value="1"/>
</dbReference>
<sequence>MTRGQQKLQAQQRNLKKQQEAKKQSMHDHKAAAQKALVYQCVVCRGQMPDLKTYQQHFENKHPKAPMPTELAGEGQS</sequence>
<dbReference type="InterPro" id="IPR007513">
    <property type="entry name" value="SERF-like_N"/>
</dbReference>
<protein>
    <submittedName>
        <fullName evidence="7">Zinc finger protein 706</fullName>
    </submittedName>
</protein>
<feature type="compositionally biased region" description="Basic and acidic residues" evidence="5">
    <location>
        <begin position="17"/>
        <end position="31"/>
    </location>
</feature>
<feature type="region of interest" description="Disordered" evidence="5">
    <location>
        <begin position="1"/>
        <end position="31"/>
    </location>
</feature>
<dbReference type="STRING" id="36087.A0A077Z2X1"/>
<feature type="domain" description="Small EDRK-rich factor-like N-terminal" evidence="6">
    <location>
        <begin position="1"/>
        <end position="37"/>
    </location>
</feature>
<proteinExistence type="predicted"/>
<reference evidence="7" key="1">
    <citation type="submission" date="2014-01" db="EMBL/GenBank/DDBJ databases">
        <authorList>
            <person name="Aslett M."/>
        </authorList>
    </citation>
    <scope>NUCLEOTIDE SEQUENCE</scope>
</reference>
<feature type="compositionally biased region" description="Polar residues" evidence="5">
    <location>
        <begin position="1"/>
        <end position="13"/>
    </location>
</feature>
<keyword evidence="3" id="KW-0963">Cytoplasm</keyword>
<dbReference type="AlphaFoldDB" id="A0A077Z2X1"/>
<dbReference type="Gene3D" id="4.10.1050.10">
    <property type="entry name" value="At2g23090-like"/>
    <property type="match status" value="1"/>
</dbReference>
<evidence type="ECO:0000256" key="4">
    <source>
        <dbReference type="ARBA" id="ARBA00023242"/>
    </source>
</evidence>
<evidence type="ECO:0000256" key="3">
    <source>
        <dbReference type="ARBA" id="ARBA00022490"/>
    </source>
</evidence>
<evidence type="ECO:0000256" key="5">
    <source>
        <dbReference type="SAM" id="MobiDB-lite"/>
    </source>
</evidence>
<reference evidence="7" key="2">
    <citation type="submission" date="2014-03" db="EMBL/GenBank/DDBJ databases">
        <title>The whipworm genome and dual-species transcriptomics of an intimate host-pathogen interaction.</title>
        <authorList>
            <person name="Foth B.J."/>
            <person name="Tsai I.J."/>
            <person name="Reid A.J."/>
            <person name="Bancroft A.J."/>
            <person name="Nichol S."/>
            <person name="Tracey A."/>
            <person name="Holroyd N."/>
            <person name="Cotton J.A."/>
            <person name="Stanley E.J."/>
            <person name="Zarowiecki M."/>
            <person name="Liu J.Z."/>
            <person name="Huckvale T."/>
            <person name="Cooper P.J."/>
            <person name="Grencis R.K."/>
            <person name="Berriman M."/>
        </authorList>
    </citation>
    <scope>NUCLEOTIDE SEQUENCE [LARGE SCALE GENOMIC DNA]</scope>
</reference>
<evidence type="ECO:0000256" key="1">
    <source>
        <dbReference type="ARBA" id="ARBA00004123"/>
    </source>
</evidence>
<dbReference type="Proteomes" id="UP000030665">
    <property type="component" value="Unassembled WGS sequence"/>
</dbReference>
<dbReference type="OrthoDB" id="73348at2759"/>
<accession>A0A077Z2X1</accession>
<comment type="subcellular location">
    <subcellularLocation>
        <location evidence="2">Cytoplasm</location>
    </subcellularLocation>
    <subcellularLocation>
        <location evidence="1">Nucleus</location>
    </subcellularLocation>
</comment>
<evidence type="ECO:0000313" key="8">
    <source>
        <dbReference type="Proteomes" id="UP000030665"/>
    </source>
</evidence>
<evidence type="ECO:0000313" key="7">
    <source>
        <dbReference type="EMBL" id="CDW54179.1"/>
    </source>
</evidence>
<keyword evidence="4" id="KW-0539">Nucleus</keyword>